<comment type="subcellular location">
    <subcellularLocation>
        <location evidence="1">Endoplasmic reticulum membrane</location>
        <topology evidence="1">Single-pass type II membrane protein</topology>
    </subcellularLocation>
</comment>
<reference evidence="8 9" key="1">
    <citation type="submission" date="2016-03" db="EMBL/GenBank/DDBJ databases">
        <title>Comparative genomics of the ectomycorrhizal sister species Rhizopogon vinicolor and Rhizopogon vesiculosus (Basidiomycota: Boletales) reveals a divergence of the mating type B locus.</title>
        <authorList>
            <person name="Mujic A.B."/>
            <person name="Kuo A."/>
            <person name="Tritt A."/>
            <person name="Lipzen A."/>
            <person name="Chen C."/>
            <person name="Johnson J."/>
            <person name="Sharma A."/>
            <person name="Barry K."/>
            <person name="Grigoriev I.V."/>
            <person name="Spatafora J.W."/>
        </authorList>
    </citation>
    <scope>NUCLEOTIDE SEQUENCE [LARGE SCALE GENOMIC DNA]</scope>
    <source>
        <strain evidence="8 9">AM-OR11-056</strain>
    </source>
</reference>
<dbReference type="AlphaFoldDB" id="A0A1J8Q3Q2"/>
<dbReference type="GO" id="GO:0006465">
    <property type="term" value="P:signal peptide processing"/>
    <property type="evidence" value="ECO:0007669"/>
    <property type="project" value="InterPro"/>
</dbReference>
<evidence type="ECO:0000256" key="5">
    <source>
        <dbReference type="ARBA" id="ARBA00022968"/>
    </source>
</evidence>
<comment type="caution">
    <text evidence="8">The sequence shown here is derived from an EMBL/GenBank/DDBJ whole genome shotgun (WGS) entry which is preliminary data.</text>
</comment>
<organism evidence="8 9">
    <name type="scientific">Rhizopogon vesiculosus</name>
    <dbReference type="NCBI Taxonomy" id="180088"/>
    <lineage>
        <taxon>Eukaryota</taxon>
        <taxon>Fungi</taxon>
        <taxon>Dikarya</taxon>
        <taxon>Basidiomycota</taxon>
        <taxon>Agaricomycotina</taxon>
        <taxon>Agaricomycetes</taxon>
        <taxon>Agaricomycetidae</taxon>
        <taxon>Boletales</taxon>
        <taxon>Suillineae</taxon>
        <taxon>Rhizopogonaceae</taxon>
        <taxon>Rhizopogon</taxon>
    </lineage>
</organism>
<accession>A0A1J8Q3Q2</accession>
<evidence type="ECO:0000256" key="6">
    <source>
        <dbReference type="ARBA" id="ARBA00045533"/>
    </source>
</evidence>
<dbReference type="Proteomes" id="UP000183567">
    <property type="component" value="Unassembled WGS sequence"/>
</dbReference>
<evidence type="ECO:0000256" key="3">
    <source>
        <dbReference type="ARBA" id="ARBA00021755"/>
    </source>
</evidence>
<dbReference type="PANTHER" id="PTHR10806:SF6">
    <property type="entry name" value="SIGNAL PEPTIDASE COMPLEX CATALYTIC SUBUNIT SEC11"/>
    <property type="match status" value="1"/>
</dbReference>
<dbReference type="GO" id="GO:0004252">
    <property type="term" value="F:serine-type endopeptidase activity"/>
    <property type="evidence" value="ECO:0007669"/>
    <property type="project" value="InterPro"/>
</dbReference>
<keyword evidence="9" id="KW-1185">Reference proteome</keyword>
<evidence type="ECO:0000313" key="9">
    <source>
        <dbReference type="Proteomes" id="UP000183567"/>
    </source>
</evidence>
<evidence type="ECO:0000256" key="1">
    <source>
        <dbReference type="ARBA" id="ARBA00004648"/>
    </source>
</evidence>
<name>A0A1J8Q3Q2_9AGAM</name>
<comment type="subunit">
    <text evidence="7">Component of the signal peptidase complex (SPC) composed of a catalytic subunit SEC11 and three accessory subunits SPC1, SPC2 and SPC3. The complex induces a local thinning of the ER membrane which is used to measure the length of the signal peptide (SP) h-region of protein substrates. This ensures the selectivity of the complex towards h-regions shorter than 18-20 amino acids. SPC associates with the translocon complex.</text>
</comment>
<dbReference type="STRING" id="180088.A0A1J8Q3Q2"/>
<protein>
    <recommendedName>
        <fullName evidence="2">Signal peptidase complex catalytic subunit SEC11</fullName>
    </recommendedName>
    <alternativeName>
        <fullName evidence="3">Signal peptidase complex catalytic subunit sec11</fullName>
    </alternativeName>
</protein>
<sequence length="227" mass="25746">MELILLSFPLVATSISQLRLRHGIWPYAIKVSVCSCTPNPQSLLSLDIYHSRSIYHSTYSNVDPSSLISLHPNSILNINLLWDLLHAHTGSMEPAFYRGDLPFLTNPTSEHYHTSDVTVYRIPGADIPIVYRVMEIRDIFILFENLTQSGIGKTRRAYHIFSSVPTRLRDKRHRGTSCDLLPLGKSAGMYFSVIFFVAYFFTISESDLVPCRLPHVSPGTLRFMLVS</sequence>
<proteinExistence type="predicted"/>
<dbReference type="InterPro" id="IPR001733">
    <property type="entry name" value="Peptidase_S26B"/>
</dbReference>
<dbReference type="GO" id="GO:0005787">
    <property type="term" value="C:signal peptidase complex"/>
    <property type="evidence" value="ECO:0007669"/>
    <property type="project" value="TreeGrafter"/>
</dbReference>
<keyword evidence="5" id="KW-0812">Transmembrane</keyword>
<evidence type="ECO:0000256" key="2">
    <source>
        <dbReference type="ARBA" id="ARBA00019685"/>
    </source>
</evidence>
<dbReference type="OrthoDB" id="10257561at2759"/>
<dbReference type="InterPro" id="IPR019533">
    <property type="entry name" value="Peptidase_S26"/>
</dbReference>
<keyword evidence="5" id="KW-0735">Signal-anchor</keyword>
<dbReference type="PANTHER" id="PTHR10806">
    <property type="entry name" value="SIGNAL PEPTIDASE COMPLEX CATALYTIC SUBUNIT SEC11"/>
    <property type="match status" value="1"/>
</dbReference>
<dbReference type="EMBL" id="LVVM01006511">
    <property type="protein sequence ID" value="OJA07880.1"/>
    <property type="molecule type" value="Genomic_DNA"/>
</dbReference>
<evidence type="ECO:0000313" key="8">
    <source>
        <dbReference type="EMBL" id="OJA07880.1"/>
    </source>
</evidence>
<keyword evidence="4" id="KW-0256">Endoplasmic reticulum</keyword>
<evidence type="ECO:0000256" key="7">
    <source>
        <dbReference type="ARBA" id="ARBA00047037"/>
    </source>
</evidence>
<comment type="function">
    <text evidence="6">Catalytic component of the signal peptidase complex (SPC) which catalyzes the cleavage of N-terminal signal sequences from nascent proteins as they are translocated into the lumen of the endoplasmic reticulum. Specifically cleaves N-terminal signal peptides that contain a hydrophobic alpha-helix (h-region) shorter than 18-20 amino acids.</text>
</comment>
<gene>
    <name evidence="8" type="ORF">AZE42_11526</name>
</gene>
<dbReference type="CDD" id="cd06530">
    <property type="entry name" value="S26_SPase_I"/>
    <property type="match status" value="1"/>
</dbReference>
<evidence type="ECO:0000256" key="4">
    <source>
        <dbReference type="ARBA" id="ARBA00022824"/>
    </source>
</evidence>